<dbReference type="eggNOG" id="COG3660">
    <property type="taxonomic scope" value="Bacteria"/>
</dbReference>
<dbReference type="PANTHER" id="PTHR33986:SF15">
    <property type="entry name" value="MITOCHONDRIAL FISSION PROTEIN ELM1"/>
    <property type="match status" value="1"/>
</dbReference>
<dbReference type="InterPro" id="IPR009367">
    <property type="entry name" value="Elm1-like"/>
</dbReference>
<organism evidence="1 2">
    <name type="scientific">Rhodanobacter thiooxydans</name>
    <dbReference type="NCBI Taxonomy" id="416169"/>
    <lineage>
        <taxon>Bacteria</taxon>
        <taxon>Pseudomonadati</taxon>
        <taxon>Pseudomonadota</taxon>
        <taxon>Gammaproteobacteria</taxon>
        <taxon>Lysobacterales</taxon>
        <taxon>Rhodanobacteraceae</taxon>
        <taxon>Rhodanobacter</taxon>
    </lineage>
</organism>
<sequence>MLKLRGECWVITDSAAGNQRQALALAEYLQLPLRHLVLQPRAPWAWLAPRLTLGGRLALPARQRRLFVPPWPAVAIGCGRAAALCTRLLRRLADGRCYTVQILDPRVDPAYWDAVIAPRHDQLDGPNVLQPLGSLNPVDEEWLADGRDACPRFAELPSPRVAVLLGGPRHGIALDADYARQLAARLLERQRDGGGSLLVLGSRRTPPVLIEVFRRALRDVPGLLWAGPDDGRNPYPGVLGWADRLVVTPDSVNMLSEACAVGCPVETLVTAPLPAKLARFHQSLHEAGRLRGLDEDAPARPPSPLRETVAIATALRERIARQQAAQLTD</sequence>
<dbReference type="STRING" id="416169.RHOFW104T7_11095"/>
<evidence type="ECO:0000313" key="1">
    <source>
        <dbReference type="EMBL" id="KZC23940.1"/>
    </source>
</evidence>
<dbReference type="Pfam" id="PF06258">
    <property type="entry name" value="Mito_fiss_Elm1"/>
    <property type="match status" value="1"/>
</dbReference>
<dbReference type="PANTHER" id="PTHR33986">
    <property type="entry name" value="OS02G0535700 PROTEIN"/>
    <property type="match status" value="1"/>
</dbReference>
<keyword evidence="2" id="KW-1185">Reference proteome</keyword>
<proteinExistence type="predicted"/>
<reference evidence="1 2" key="1">
    <citation type="journal article" date="2016" name="MBio">
        <title>Lateral Gene Transfer in a Heavy Metal-Contaminated-Groundwater Microbial Community.</title>
        <authorList>
            <person name="Hemme C.L."/>
            <person name="Green S.J."/>
            <person name="Rishishwar L."/>
            <person name="Prakash O."/>
            <person name="Pettenato A."/>
            <person name="Chakraborty R."/>
            <person name="Deutschbauer A.M."/>
            <person name="Van Nostrand J.D."/>
            <person name="Wu L."/>
            <person name="He Z."/>
            <person name="Jordan I.K."/>
            <person name="Hazen T.C."/>
            <person name="Arkin A.P."/>
            <person name="Kostka J.E."/>
            <person name="Zhou J."/>
        </authorList>
    </citation>
    <scope>NUCLEOTIDE SEQUENCE [LARGE SCALE GENOMIC DNA]</scope>
    <source>
        <strain evidence="1 2">FW104-T7</strain>
    </source>
</reference>
<dbReference type="EMBL" id="LVJS01000037">
    <property type="protein sequence ID" value="KZC23940.1"/>
    <property type="molecule type" value="Genomic_DNA"/>
</dbReference>
<dbReference type="RefSeq" id="WP_063107734.1">
    <property type="nucleotide sequence ID" value="NZ_LVJS01000037.1"/>
</dbReference>
<name>A0A154QIV7_9GAMM</name>
<accession>A0A154QIV7</accession>
<comment type="caution">
    <text evidence="1">The sequence shown here is derived from an EMBL/GenBank/DDBJ whole genome shotgun (WGS) entry which is preliminary data.</text>
</comment>
<protein>
    <submittedName>
        <fullName evidence="1">Nucleoside-diphosphate sugar epimerase</fullName>
    </submittedName>
</protein>
<dbReference type="AlphaFoldDB" id="A0A154QIV7"/>
<gene>
    <name evidence="1" type="ORF">RHOFW104T7_11095</name>
</gene>
<dbReference type="Proteomes" id="UP000076131">
    <property type="component" value="Unassembled WGS sequence"/>
</dbReference>
<evidence type="ECO:0000313" key="2">
    <source>
        <dbReference type="Proteomes" id="UP000076131"/>
    </source>
</evidence>